<dbReference type="PANTHER" id="PTHR43735">
    <property type="entry name" value="APOPTOSIS-INDUCING FACTOR 1"/>
    <property type="match status" value="1"/>
</dbReference>
<comment type="similarity">
    <text evidence="1">Belongs to the FAD-dependent oxidoreductase family.</text>
</comment>
<evidence type="ECO:0000256" key="4">
    <source>
        <dbReference type="ARBA" id="ARBA00023002"/>
    </source>
</evidence>
<dbReference type="PRINTS" id="PR00368">
    <property type="entry name" value="FADPNR"/>
</dbReference>
<keyword evidence="4" id="KW-0560">Oxidoreductase</keyword>
<dbReference type="AlphaFoldDB" id="A0A6J7NQH4"/>
<evidence type="ECO:0000259" key="5">
    <source>
        <dbReference type="Pfam" id="PF07992"/>
    </source>
</evidence>
<evidence type="ECO:0000256" key="1">
    <source>
        <dbReference type="ARBA" id="ARBA00006442"/>
    </source>
</evidence>
<evidence type="ECO:0000256" key="3">
    <source>
        <dbReference type="ARBA" id="ARBA00022827"/>
    </source>
</evidence>
<dbReference type="InterPro" id="IPR023753">
    <property type="entry name" value="FAD/NAD-binding_dom"/>
</dbReference>
<gene>
    <name evidence="6" type="ORF">UFOPK3001_00146</name>
    <name evidence="7" type="ORF">UFOPK3954_01379</name>
</gene>
<protein>
    <submittedName>
        <fullName evidence="7">Unannotated protein</fullName>
    </submittedName>
</protein>
<dbReference type="Pfam" id="PF07992">
    <property type="entry name" value="Pyr_redox_2"/>
    <property type="match status" value="1"/>
</dbReference>
<dbReference type="InterPro" id="IPR036188">
    <property type="entry name" value="FAD/NAD-bd_sf"/>
</dbReference>
<dbReference type="GO" id="GO:0005737">
    <property type="term" value="C:cytoplasm"/>
    <property type="evidence" value="ECO:0007669"/>
    <property type="project" value="TreeGrafter"/>
</dbReference>
<feature type="domain" description="FAD/NAD(P)-binding" evidence="5">
    <location>
        <begin position="5"/>
        <end position="284"/>
    </location>
</feature>
<evidence type="ECO:0000256" key="2">
    <source>
        <dbReference type="ARBA" id="ARBA00022630"/>
    </source>
</evidence>
<evidence type="ECO:0000313" key="6">
    <source>
        <dbReference type="EMBL" id="CAB4789984.1"/>
    </source>
</evidence>
<keyword evidence="2" id="KW-0285">Flavoprotein</keyword>
<accession>A0A6J7NQH4</accession>
<proteinExistence type="inferred from homology"/>
<organism evidence="7">
    <name type="scientific">freshwater metagenome</name>
    <dbReference type="NCBI Taxonomy" id="449393"/>
    <lineage>
        <taxon>unclassified sequences</taxon>
        <taxon>metagenomes</taxon>
        <taxon>ecological metagenomes</taxon>
    </lineage>
</organism>
<dbReference type="EMBL" id="CAFAAJ010000006">
    <property type="protein sequence ID" value="CAB4789984.1"/>
    <property type="molecule type" value="Genomic_DNA"/>
</dbReference>
<dbReference type="EMBL" id="CAFBON010000140">
    <property type="protein sequence ID" value="CAB4994545.1"/>
    <property type="molecule type" value="Genomic_DNA"/>
</dbReference>
<dbReference type="PANTHER" id="PTHR43735:SF3">
    <property type="entry name" value="FERROPTOSIS SUPPRESSOR PROTEIN 1"/>
    <property type="match status" value="1"/>
</dbReference>
<evidence type="ECO:0000313" key="7">
    <source>
        <dbReference type="EMBL" id="CAB4994545.1"/>
    </source>
</evidence>
<dbReference type="Gene3D" id="3.50.50.100">
    <property type="match status" value="1"/>
</dbReference>
<dbReference type="SUPFAM" id="SSF51905">
    <property type="entry name" value="FAD/NAD(P)-binding domain"/>
    <property type="match status" value="2"/>
</dbReference>
<dbReference type="GO" id="GO:0004174">
    <property type="term" value="F:electron-transferring-flavoprotein dehydrogenase activity"/>
    <property type="evidence" value="ECO:0007669"/>
    <property type="project" value="TreeGrafter"/>
</dbReference>
<dbReference type="GO" id="GO:0050660">
    <property type="term" value="F:flavin adenine dinucleotide binding"/>
    <property type="evidence" value="ECO:0007669"/>
    <property type="project" value="TreeGrafter"/>
</dbReference>
<reference evidence="7" key="1">
    <citation type="submission" date="2020-05" db="EMBL/GenBank/DDBJ databases">
        <authorList>
            <person name="Chiriac C."/>
            <person name="Salcher M."/>
            <person name="Ghai R."/>
            <person name="Kavagutti S V."/>
        </authorList>
    </citation>
    <scope>NUCLEOTIDE SEQUENCE</scope>
</reference>
<dbReference type="PRINTS" id="PR00469">
    <property type="entry name" value="PNDRDTASEII"/>
</dbReference>
<name>A0A6J7NQH4_9ZZZZ</name>
<keyword evidence="3" id="KW-0274">FAD</keyword>
<sequence length="378" mass="41017">MPKPTVVVAGLGDTGILVATRLSRSYRVIAVTTRPALLSGQELGTRLTDPERWKRSYFVPLSRFRRLDDVDVHHGRIASVDLHASSVCVQGADGSTEDIRYDALVIATGVSNGFWRDDRVEDLAAAAARIAESAQRLDVARTIAVVGGGATGASVADNVARRPGVTVHLFFPGNELLPQHHPKVRSWIGRTVRDHGVLLHPGHRAVLPEGIAPNRITAGPIEWSSGQPPVAADAVVWAVGAVRPHSAFLPTDVLDKQGFVRVNEFLQMPGFANVFAVGDVAASDPLRSSARNWGYRVIVSNVGRVLRGHAPRRRFRAPEYRWGSVLGLQPEGLTATTAKGARFRIPRRIAEPLLYGVFVTRGLYGGLRHQPDRESPTP</sequence>